<sequence length="266" mass="30844">MSKFNKIVKDIKSLNIQGARDIAFAALNAYSLKNDSKSIKKLINARPTEPCLRNIITFAQKTTPLIAHNYFNNINKKTEINASKLIKRNNIIFTHCHSTSVTKSLILAKKHTNFQVYNTETRPLYQGRRTARELAKYKIKVTHFVDSGADLEIRKSDIIFLGADMITNNGEVYNKIGSFMISELAKKHNKKLYIVSNSWKYYPKHLDIEQRNPKEVWDINKRYIEVKNPAFEKVPRKNINGICSELGILSPKRFVKQVKKEYPWIK</sequence>
<reference evidence="2" key="1">
    <citation type="submission" date="2018-12" db="EMBL/GenBank/DDBJ databases">
        <authorList>
            <person name="Jaffe A."/>
        </authorList>
    </citation>
    <scope>NUCLEOTIDE SEQUENCE</scope>
</reference>
<dbReference type="EMBL" id="LR131706">
    <property type="protein sequence ID" value="VDS11094.1"/>
    <property type="molecule type" value="Genomic_DNA"/>
</dbReference>
<dbReference type="Gene3D" id="3.40.50.10470">
    <property type="entry name" value="Translation initiation factor eif-2b, domain 2"/>
    <property type="match status" value="1"/>
</dbReference>
<dbReference type="GO" id="GO:0046523">
    <property type="term" value="F:S-methyl-5-thioribose-1-phosphate isomerase activity"/>
    <property type="evidence" value="ECO:0007669"/>
    <property type="project" value="TreeGrafter"/>
</dbReference>
<dbReference type="GO" id="GO:0019509">
    <property type="term" value="P:L-methionine salvage from methylthioadenosine"/>
    <property type="evidence" value="ECO:0007669"/>
    <property type="project" value="TreeGrafter"/>
</dbReference>
<dbReference type="PANTHER" id="PTHR43475">
    <property type="entry name" value="METHYLTHIORIBOSE-1-PHOSPHATE ISOMERASE"/>
    <property type="match status" value="1"/>
</dbReference>
<proteinExistence type="inferred from homology"/>
<dbReference type="PANTHER" id="PTHR43475:SF2">
    <property type="entry name" value="RIBOSE 1,5-BISPHOSPHATE ISOMERASE"/>
    <property type="match status" value="1"/>
</dbReference>
<name>A0A447IU91_9ARCH</name>
<dbReference type="InterPro" id="IPR027363">
    <property type="entry name" value="M1Pi_N"/>
</dbReference>
<gene>
    <name evidence="2" type="primary">e2b2</name>
</gene>
<dbReference type="InterPro" id="IPR037171">
    <property type="entry name" value="NagB/RpiA_transferase-like"/>
</dbReference>
<dbReference type="InterPro" id="IPR000649">
    <property type="entry name" value="IF-2B-related"/>
</dbReference>
<dbReference type="Gene3D" id="1.20.120.420">
    <property type="entry name" value="translation initiation factor eif-2b, domain 1"/>
    <property type="match status" value="1"/>
</dbReference>
<comment type="similarity">
    <text evidence="1">Belongs to the eIF-2B alpha/beta/delta subunits family.</text>
</comment>
<dbReference type="InterPro" id="IPR042529">
    <property type="entry name" value="IF_2B-like_C"/>
</dbReference>
<dbReference type="AlphaFoldDB" id="A0A447IU91"/>
<protein>
    <submittedName>
        <fullName evidence="2">R15P Isomerase</fullName>
    </submittedName>
</protein>
<evidence type="ECO:0000313" key="2">
    <source>
        <dbReference type="EMBL" id="VDS11094.1"/>
    </source>
</evidence>
<accession>A0A447IU91</accession>
<dbReference type="Pfam" id="PF01008">
    <property type="entry name" value="IF-2B"/>
    <property type="match status" value="1"/>
</dbReference>
<dbReference type="SUPFAM" id="SSF100950">
    <property type="entry name" value="NagB/RpiA/CoA transferase-like"/>
    <property type="match status" value="1"/>
</dbReference>
<keyword evidence="2" id="KW-0413">Isomerase</keyword>
<evidence type="ECO:0000256" key="1">
    <source>
        <dbReference type="RuleBase" id="RU003814"/>
    </source>
</evidence>
<organism evidence="2">
    <name type="scientific">uncultured Candidatus Woesearchaeota archaeon</name>
    <dbReference type="NCBI Taxonomy" id="2014372"/>
    <lineage>
        <taxon>Archaea</taxon>
        <taxon>Candidatus Woesearchaeota</taxon>
        <taxon>environmental samples</taxon>
    </lineage>
</organism>